<evidence type="ECO:0000313" key="3">
    <source>
        <dbReference type="Proteomes" id="UP000747542"/>
    </source>
</evidence>
<comment type="caution">
    <text evidence="2">The sequence shown here is derived from an EMBL/GenBank/DDBJ whole genome shotgun (WGS) entry which is preliminary data.</text>
</comment>
<dbReference type="InterPro" id="IPR001810">
    <property type="entry name" value="F-box_dom"/>
</dbReference>
<name>A0A8J5N3C6_HOMAM</name>
<reference evidence="2" key="1">
    <citation type="journal article" date="2021" name="Sci. Adv.">
        <title>The American lobster genome reveals insights on longevity, neural, and immune adaptations.</title>
        <authorList>
            <person name="Polinski J.M."/>
            <person name="Zimin A.V."/>
            <person name="Clark K.F."/>
            <person name="Kohn A.B."/>
            <person name="Sadowski N."/>
            <person name="Timp W."/>
            <person name="Ptitsyn A."/>
            <person name="Khanna P."/>
            <person name="Romanova D.Y."/>
            <person name="Williams P."/>
            <person name="Greenwood S.J."/>
            <person name="Moroz L.L."/>
            <person name="Walt D.R."/>
            <person name="Bodnar A.G."/>
        </authorList>
    </citation>
    <scope>NUCLEOTIDE SEQUENCE</scope>
    <source>
        <strain evidence="2">GMGI-L3</strain>
    </source>
</reference>
<dbReference type="CDD" id="cd09917">
    <property type="entry name" value="F-box_SF"/>
    <property type="match status" value="1"/>
</dbReference>
<gene>
    <name evidence="2" type="ORF">Hamer_G006828</name>
</gene>
<feature type="domain" description="F-box" evidence="1">
    <location>
        <begin position="13"/>
        <end position="52"/>
    </location>
</feature>
<dbReference type="AlphaFoldDB" id="A0A8J5N3C6"/>
<dbReference type="Pfam" id="PF00646">
    <property type="entry name" value="F-box"/>
    <property type="match status" value="1"/>
</dbReference>
<dbReference type="PROSITE" id="PS50181">
    <property type="entry name" value="FBOX"/>
    <property type="match status" value="1"/>
</dbReference>
<evidence type="ECO:0000313" key="2">
    <source>
        <dbReference type="EMBL" id="KAG7172618.1"/>
    </source>
</evidence>
<dbReference type="EMBL" id="JAHLQT010010484">
    <property type="protein sequence ID" value="KAG7172618.1"/>
    <property type="molecule type" value="Genomic_DNA"/>
</dbReference>
<dbReference type="Proteomes" id="UP000747542">
    <property type="component" value="Unassembled WGS sequence"/>
</dbReference>
<sequence length="533" mass="59832">MSDHSVVYYQAYFVTEELLPVEIWEIILKYLQTSDLLTASCVSRAWRHLARRICRERCHYLPPRLLAELTHEYYVTHYPKSATPPTLAQDANSDVVADGDTKDEVMEELLAKCQERVDEPEWLDISRMSMQTAITSIPDDCNMLLQVKRVTHLTSAGRFVVVVSHGEDENTCIIRLFGKAGQECCVQHIKGRILRVCAMEMPETPPILAMCVNKYLKCYLVGPQLHSLTPLSVTPVLSVDSRLCCDGNTVIVSQMMDEIHLAIYQANFIPQHGRIELVHIGRITTSSPPVYWDLWNGFVTTIVSGGHVSSYTVSGNLIAESPLYKDLRYPNPTLLSRGLIFASTITSRTLLSYWHMDRERDYWLVGESILTSWIQRGSQDVGNASWITGTQVKSSSNNMNPQEGNITDGTARSLPYSEPASSCILTLAKVRVGATLLLEVTVVHYKRGLVFCGTSQGHLLVYKILGEDSSTKMKVNWAVMESYVPSLCLSVSTRRVSRLTSYFRNQDIIVAIADKDATCYIVSLPNINFTARC</sequence>
<organism evidence="2 3">
    <name type="scientific">Homarus americanus</name>
    <name type="common">American lobster</name>
    <dbReference type="NCBI Taxonomy" id="6706"/>
    <lineage>
        <taxon>Eukaryota</taxon>
        <taxon>Metazoa</taxon>
        <taxon>Ecdysozoa</taxon>
        <taxon>Arthropoda</taxon>
        <taxon>Crustacea</taxon>
        <taxon>Multicrustacea</taxon>
        <taxon>Malacostraca</taxon>
        <taxon>Eumalacostraca</taxon>
        <taxon>Eucarida</taxon>
        <taxon>Decapoda</taxon>
        <taxon>Pleocyemata</taxon>
        <taxon>Astacidea</taxon>
        <taxon>Nephropoidea</taxon>
        <taxon>Nephropidae</taxon>
        <taxon>Homarus</taxon>
    </lineage>
</organism>
<evidence type="ECO:0000259" key="1">
    <source>
        <dbReference type="PROSITE" id="PS50181"/>
    </source>
</evidence>
<accession>A0A8J5N3C6</accession>
<dbReference type="SMART" id="SM00256">
    <property type="entry name" value="FBOX"/>
    <property type="match status" value="1"/>
</dbReference>
<protein>
    <submittedName>
        <fullName evidence="2">Putative F-box domain-containing protein 2</fullName>
    </submittedName>
</protein>
<dbReference type="OrthoDB" id="6348585at2759"/>
<proteinExistence type="predicted"/>
<keyword evidence="3" id="KW-1185">Reference proteome</keyword>